<evidence type="ECO:0000256" key="1">
    <source>
        <dbReference type="SAM" id="Coils"/>
    </source>
</evidence>
<name>A0A6P8KJQ2_DROMA</name>
<feature type="coiled-coil region" evidence="1">
    <location>
        <begin position="339"/>
        <end position="380"/>
    </location>
</feature>
<feature type="region of interest" description="Disordered" evidence="2">
    <location>
        <begin position="189"/>
        <end position="289"/>
    </location>
</feature>
<gene>
    <name evidence="4" type="primary">LOC117147136</name>
</gene>
<dbReference type="PANTHER" id="PTHR44927:SF1">
    <property type="entry name" value="FK506-BINDING PROTEIN 15"/>
    <property type="match status" value="1"/>
</dbReference>
<accession>A0A6P8KJQ2</accession>
<evidence type="ECO:0000256" key="2">
    <source>
        <dbReference type="SAM" id="MobiDB-lite"/>
    </source>
</evidence>
<feature type="compositionally biased region" description="Low complexity" evidence="2">
    <location>
        <begin position="189"/>
        <end position="198"/>
    </location>
</feature>
<dbReference type="GeneID" id="117147136"/>
<dbReference type="PANTHER" id="PTHR44927">
    <property type="entry name" value="FK506-BINDING PROTEIN 15"/>
    <property type="match status" value="1"/>
</dbReference>
<dbReference type="Proteomes" id="UP000515162">
    <property type="component" value="Chromosome X"/>
</dbReference>
<keyword evidence="1" id="KW-0175">Coiled coil</keyword>
<dbReference type="RefSeq" id="XP_033169805.1">
    <property type="nucleotide sequence ID" value="XM_033313914.1"/>
</dbReference>
<evidence type="ECO:0000313" key="4">
    <source>
        <dbReference type="RefSeq" id="XP_033169805.1"/>
    </source>
</evidence>
<reference evidence="4" key="1">
    <citation type="submission" date="2025-08" db="UniProtKB">
        <authorList>
            <consortium name="RefSeq"/>
        </authorList>
    </citation>
    <scope>IDENTIFICATION</scope>
    <source>
        <strain evidence="4">Mau12</strain>
        <tissue evidence="4">Whole Body</tissue>
    </source>
</reference>
<feature type="compositionally biased region" description="Polar residues" evidence="2">
    <location>
        <begin position="272"/>
        <end position="287"/>
    </location>
</feature>
<organism evidence="3 4">
    <name type="scientific">Drosophila mauritiana</name>
    <name type="common">Fruit fly</name>
    <dbReference type="NCBI Taxonomy" id="7226"/>
    <lineage>
        <taxon>Eukaryota</taxon>
        <taxon>Metazoa</taxon>
        <taxon>Ecdysozoa</taxon>
        <taxon>Arthropoda</taxon>
        <taxon>Hexapoda</taxon>
        <taxon>Insecta</taxon>
        <taxon>Pterygota</taxon>
        <taxon>Neoptera</taxon>
        <taxon>Endopterygota</taxon>
        <taxon>Diptera</taxon>
        <taxon>Brachycera</taxon>
        <taxon>Muscomorpha</taxon>
        <taxon>Ephydroidea</taxon>
        <taxon>Drosophilidae</taxon>
        <taxon>Drosophila</taxon>
        <taxon>Sophophora</taxon>
    </lineage>
</organism>
<keyword evidence="3" id="KW-1185">Reference proteome</keyword>
<feature type="region of interest" description="Disordered" evidence="2">
    <location>
        <begin position="41"/>
        <end position="83"/>
    </location>
</feature>
<protein>
    <submittedName>
        <fullName evidence="4">Uncharacterized protein LOC117147136</fullName>
    </submittedName>
</protein>
<evidence type="ECO:0000313" key="3">
    <source>
        <dbReference type="Proteomes" id="UP000515162"/>
    </source>
</evidence>
<dbReference type="AlphaFoldDB" id="A0A6P8KJQ2"/>
<proteinExistence type="predicted"/>
<sequence length="462" mass="51341">MYLNIFDATAKIGMEIGNDQSYQDFFDKLRSESGPRNLRQIFEDDDRPLANESSSLRYQPGRSKKSQAMTRSSTQESGDSPPAAWNTAIAKVVHAYQSSENVGRVGLALSILGEMEATKLIVYRSKSQVLTTLQLTPRGGKAILRESYLQFYDDEQRFWSLRFDKEPDEKEFVTFMVKNKLPVEHYLSEISSSSSASPSREDLSKTRTKASVTKTTPNPPQPQPRSRVTLPTLEKADDEEPERETGTPSNEDVIVTPLPRPIGSSNAHRKLSSSSLAVATAPPSSDSPLAVTTLDKYLDEQRASGALMEHKMDAILKAMNRMGGQTSVAPEKPSDPLLERDSEDEMLELEQKLLNFKRENRALMRNLKAREQALEDLRCSACALCEELLVQNGELKAQNAQLLLASQQQNSDFSTAASPADCRNCETSSRQIAKMQRHISALQEALRIFQKAGDSSSSSGRL</sequence>
<feature type="compositionally biased region" description="Polar residues" evidence="2">
    <location>
        <begin position="66"/>
        <end position="78"/>
    </location>
</feature>